<comment type="caution">
    <text evidence="1">The sequence shown here is derived from an EMBL/GenBank/DDBJ whole genome shotgun (WGS) entry which is preliminary data.</text>
</comment>
<dbReference type="EMBL" id="WISP01000032">
    <property type="protein sequence ID" value="MQW02930.1"/>
    <property type="molecule type" value="Genomic_DNA"/>
</dbReference>
<name>A0A6A7ZJF0_RHIML</name>
<evidence type="ECO:0000313" key="1">
    <source>
        <dbReference type="EMBL" id="MQW02930.1"/>
    </source>
</evidence>
<dbReference type="AlphaFoldDB" id="A0A6A7ZJF0"/>
<protein>
    <submittedName>
        <fullName evidence="1">Uncharacterized protein</fullName>
    </submittedName>
</protein>
<accession>A0A6A7ZJF0</accession>
<proteinExistence type="predicted"/>
<sequence length="185" mass="20221">MAAADDGRNGGGLRQRKARRGLPQARRNHLSGATRIGKRQAQILVSGGLGPSNEPRGGCCMPLGREIPSEDGGENSRSKRSAWGRRQKTMSLTTAFIAELIRAANEVERLTPYEISRLLDRSVDTIRDMRRQTGIAASHRARDVVIDLQLASARARDLSAAETRDVLLDAADIIRTLKIVLDGKE</sequence>
<reference evidence="1" key="1">
    <citation type="journal article" date="2013" name="Genome Biol.">
        <title>Comparative genomics of the core and accessory genomes of 48 Sinorhizobium strains comprising five genospecies.</title>
        <authorList>
            <person name="Sugawara M."/>
            <person name="Epstein B."/>
            <person name="Badgley B.D."/>
            <person name="Unno T."/>
            <person name="Xu L."/>
            <person name="Reese J."/>
            <person name="Gyaneshwar P."/>
            <person name="Denny R."/>
            <person name="Mudge J."/>
            <person name="Bharti A.K."/>
            <person name="Farmer A.D."/>
            <person name="May G.D."/>
            <person name="Woodward J.E."/>
            <person name="Medigue C."/>
            <person name="Vallenet D."/>
            <person name="Lajus A."/>
            <person name="Rouy Z."/>
            <person name="Martinez-Vaz B."/>
            <person name="Tiffin P."/>
            <person name="Young N.D."/>
            <person name="Sadowsky M.J."/>
        </authorList>
    </citation>
    <scope>NUCLEOTIDE SEQUENCE</scope>
    <source>
        <strain evidence="1">M30</strain>
    </source>
</reference>
<gene>
    <name evidence="1" type="ORF">GHK45_03600</name>
</gene>
<organism evidence="1">
    <name type="scientific">Rhizobium meliloti</name>
    <name type="common">Ensifer meliloti</name>
    <name type="synonym">Sinorhizobium meliloti</name>
    <dbReference type="NCBI Taxonomy" id="382"/>
    <lineage>
        <taxon>Bacteria</taxon>
        <taxon>Pseudomonadati</taxon>
        <taxon>Pseudomonadota</taxon>
        <taxon>Alphaproteobacteria</taxon>
        <taxon>Hyphomicrobiales</taxon>
        <taxon>Rhizobiaceae</taxon>
        <taxon>Sinorhizobium/Ensifer group</taxon>
        <taxon>Sinorhizobium</taxon>
    </lineage>
</organism>